<feature type="region of interest" description="Disordered" evidence="1">
    <location>
        <begin position="109"/>
        <end position="161"/>
    </location>
</feature>
<feature type="chain" id="PRO_5010361286" description="DUF2680 domain-containing protein" evidence="2">
    <location>
        <begin position="27"/>
        <end position="161"/>
    </location>
</feature>
<feature type="compositionally biased region" description="Gly residues" evidence="1">
    <location>
        <begin position="127"/>
        <end position="161"/>
    </location>
</feature>
<gene>
    <name evidence="3" type="ORF">SAMN04488695_10910</name>
</gene>
<dbReference type="RefSeq" id="WP_074912496.1">
    <property type="nucleotide sequence ID" value="NZ_FOVK01000009.1"/>
</dbReference>
<accession>A0A1I5DDL0</accession>
<evidence type="ECO:0000313" key="4">
    <source>
        <dbReference type="Proteomes" id="UP000181899"/>
    </source>
</evidence>
<evidence type="ECO:0000313" key="3">
    <source>
        <dbReference type="EMBL" id="SFN97325.1"/>
    </source>
</evidence>
<name>A0A1I5DDL0_9CLOT</name>
<evidence type="ECO:0000256" key="2">
    <source>
        <dbReference type="SAM" id="SignalP"/>
    </source>
</evidence>
<proteinExistence type="predicted"/>
<keyword evidence="4" id="KW-1185">Reference proteome</keyword>
<feature type="signal peptide" evidence="2">
    <location>
        <begin position="1"/>
        <end position="26"/>
    </location>
</feature>
<dbReference type="OrthoDB" id="1809211at2"/>
<keyword evidence="2" id="KW-0732">Signal</keyword>
<sequence>MKNKRNIIAAGALSLAMGVTSMTVFAAAKYDSPQEALAGMTGKSVEEIAELKTAENTYGSIAVDAGVLDEFKAELFEQKREVVEERVTEGRISQENADALMERIQEHQADCDGEGNPGDRPMAGAGLQFGNGAQNGQGYGSGLKNGEGLGNGGGNGFGRNR</sequence>
<dbReference type="EMBL" id="FOVK01000009">
    <property type="protein sequence ID" value="SFN97325.1"/>
    <property type="molecule type" value="Genomic_DNA"/>
</dbReference>
<organism evidence="3 4">
    <name type="scientific">Proteiniclasticum ruminis</name>
    <dbReference type="NCBI Taxonomy" id="398199"/>
    <lineage>
        <taxon>Bacteria</taxon>
        <taxon>Bacillati</taxon>
        <taxon>Bacillota</taxon>
        <taxon>Clostridia</taxon>
        <taxon>Eubacteriales</taxon>
        <taxon>Clostridiaceae</taxon>
        <taxon>Proteiniclasticum</taxon>
    </lineage>
</organism>
<reference evidence="3 4" key="1">
    <citation type="submission" date="2016-10" db="EMBL/GenBank/DDBJ databases">
        <authorList>
            <person name="de Groot N.N."/>
        </authorList>
    </citation>
    <scope>NUCLEOTIDE SEQUENCE [LARGE SCALE GENOMIC DNA]</scope>
    <source>
        <strain evidence="3 4">ML2</strain>
    </source>
</reference>
<dbReference type="Proteomes" id="UP000181899">
    <property type="component" value="Unassembled WGS sequence"/>
</dbReference>
<evidence type="ECO:0000256" key="1">
    <source>
        <dbReference type="SAM" id="MobiDB-lite"/>
    </source>
</evidence>
<dbReference type="AlphaFoldDB" id="A0A1I5DDL0"/>
<protein>
    <recommendedName>
        <fullName evidence="5">DUF2680 domain-containing protein</fullName>
    </recommendedName>
</protein>
<evidence type="ECO:0008006" key="5">
    <source>
        <dbReference type="Google" id="ProtNLM"/>
    </source>
</evidence>